<keyword evidence="15" id="KW-1185">Reference proteome</keyword>
<proteinExistence type="predicted"/>
<feature type="compositionally biased region" description="Gly residues" evidence="10">
    <location>
        <begin position="1927"/>
        <end position="1936"/>
    </location>
</feature>
<dbReference type="InterPro" id="IPR020901">
    <property type="entry name" value="Prtase_inh_Kunz-CS"/>
</dbReference>
<sequence>MKKDWELLGLLLLTVCFHVNNGQKVVCTQEAVADIVFLVDGSASIGLENFQQIRVFLSSLVSIFEVAPDKVRLGLVQYSDTPRTEFLLNTYQNKEDILNYIKNLRYKTGGTHTGQGLEFLLNHHFVPEAGSRTQNNVPQIAVVITDGNSQDEVEPHAQKLRERGIKLYAIGIKDADDILLKQIANRPYDQHVYSVSDFAALQGISQSIIHELCTTVEVSVTTKDCNETAQADVVVLVDSSSSIGEKNFAEVRKFLHAVVDKFNLRVDKVRLGLVQFSDQPYPEFLLGDYVDKKDLHRKLDNLIYRKGGTNTGQALTFAQENYFNLARNNVPRIAIVITDGESRDPMEEPAQKLRNQGVSIFIIKVGKGNISKLRAIANSPHEEFLFSIDSYQELQGLQESLRNKLCFTVSEQLMGFVPKFADLFILVDSLASKQDSILIRNFLPRLINQLNTGKDSNRVGLAQFSENVKEEFLLNTDKSKAEMVTHARSLQLKPTGQRRIGNAIEYARKHFLTNAAGSRVSDGFKQFLLVIAAGESADSTVQAARSIKKDAVTVFAVGLPKADPDEMEDISSRPNSFRIINTNTAVQVQQKIKTAIETADELAVTQECTLDVVADIAFIVDQSSSIRSRSFHLMRNFLENTIRGLDVGKGKIKVAVILYSDVPRADVYFNTFEDKADILRYINSISYGRGKTYTGAALTFAKDQVFTKARGSRRDQRVQQVAIVITDGKSTDDAASAAAALRRSGVTVFALGIKDTQESDLKKIASYPPRKFVFNVERFDELNSLAKILPRMLCNDVADAVIPVRLNAVQEGCQLTAEADIYFLLDESGSISYDDFDEMKKFIMEFLEVFEISPDKVRIGVVKFASRATVSFRLNTYSTKTAVQQAVKDLIMEGGGTRTDLGLMEMIPLFKDAAHTREKKVRELLIVITDGKSEDRGTPVEVPAEELRNMNVTIYAIACEGLLADVVFLIDGSESIAPEDFNKTKDLLEFMVENFAIGPDKERVAVVQYSTNPNQEFLLNAFDDRRKIIHEIRTIQQMSGKTYTGKALTEVSQIFDVSSGGRPKALKFLIVLTNGDSEDEVGTPAEDLRDNGINIYSIGMGPSNRLELDAIAGSHERIFFEENFESLHELGSEVLLKICNTECKRPELMDVIFLLDAAGTPNKTGFLEMKTFMSNVVRKSELGEKRVRFGAIVYSSTPHSEFTLNQYYKQADVERAVSSLKASGGSRNTAQALRYALTYFSQDHGGRRAKNVPQVLFLITDGQVDDPAGLEKWDGLLVASEVNLFAIGAAGAREVELRTIAGSRGKVLYVNDYHGLTGLQKQITRELCNLTKPVCEKEMADLVFLIDGSESIKAPSWDVVKKTMFGIVKELDIAPDKWRVSVAQFSDIFLDHFYLNTYSSLAGVNAGIQDIKQRKQGTNTWMAIRRIKEYFTSKHGSRIAEGVSQNLLLITDGEANDDKDLEALADLRAKKIEITVIGVGKEIRKSELLEIAGTPDRVLIETFESLKLKTTIKKVLSLLCRHHQSIDPRDCNIDIGIGFDESRRATTQPLLRPHVEPLVRAALHSVSVMPDLCCITTDKIETKIGYRLVSGQDGRVLEDFDFEKYNEDVAKKVLLLRPAVPLAFNTFLLDSFREKFVRSTAKVKVLILFTDGLDDTIEHLMASSEKLKHSGVSSLLIVSLEGVVDFHHLEFGRGFDYTQPLSINMLNVGNALMKQIESVALKECCNVSCSCTGISGPRGPPGRPAQKGLPGEMGYPGFPGDEGAMGERGPPGLNGTQGHNGCPGNRGGKGQRGYTGNKGEDGEDGLDGVDGEQGDTGLQGLAGPEGDPGDAGMKGFKGSPGPKGHRGVRGDPGSPGLHNRTPGLKGERGEAGPPGDEGLPGPPGDNGESGDPGAPGRRGLPGLLGVTSDERGDPGQRGPQGYPGPTGAAGGVGTTGDRGEPGVPGVQGPTGPSGVEGSEGKPGRRGSRGVPGDMGIKGDPGPDGFKGPPGQDGRDGFGPAGPKGNKGKPGYIGLPGLQGEDGAKGSGASKGHKGYRGTPGNAGASGIPGDPGERGMDGHRAQPGDSSSPLFFISTMHSIIRWNCSCCTANRGQCPAYPTELVIALDMSAGVTAQVFEQMRSAALSLLENISIAETTCPWGARVSVISYSSESKYLIRFSDHHQKKLLLEALSSIPPERTTKTREIGQAMRFVARNVFKRVREGQLMRKVAVFFTNGLSEDASSIKTAMLEFKAADIGLGVVALRPANDVQLAVQVDDTRSFIVVDGEGVSRIKQCVICFDRCNPDPACGINVNPEPLRMDLDLSVLMDASDNLNPQQHLSVKDLTLSLLDSVDVSSEPSAADGKTRVSVYQQSSTYSSSYIHEEFSFTTFQDRSVMKRHITDTVKQAGGASRVEFALEWMITNVLLKAERPRKKQMIVAVFGQEHLNKAQLDYVSKLCKCQNVVMFIVMAGQTFDWRQMEKLTSFPLEQRLVFLGSARQRDQEYAGRFINAFLHLLNRQPIPRSDAPARECDAFQPRTVEFGQSVEREVMLTVPPTEEAQEEDEEEYAYTESYLNDSTFTEEHTEEHEEDPAEPPKIKHDVCQLDYDAGRCSEYSVKWYFNVHSGECLRFWYGGCEGNGNRFNTRKDCEIEPFFHYTKNLPIFLTRRIRCSVCPASPPLWLDSCAKNDSDEFYPKSKSKI</sequence>
<dbReference type="InterPro" id="IPR002223">
    <property type="entry name" value="Kunitz_BPTI"/>
</dbReference>
<feature type="compositionally biased region" description="Low complexity" evidence="10">
    <location>
        <begin position="1977"/>
        <end position="1991"/>
    </location>
</feature>
<dbReference type="SMART" id="SM00131">
    <property type="entry name" value="KU"/>
    <property type="match status" value="1"/>
</dbReference>
<feature type="region of interest" description="Disordered" evidence="10">
    <location>
        <begin position="1735"/>
        <end position="2066"/>
    </location>
</feature>
<dbReference type="PANTHER" id="PTHR24020:SF86">
    <property type="entry name" value="COLLAGEN, TYPE VI, ALPHA 4"/>
    <property type="match status" value="1"/>
</dbReference>
<dbReference type="FunFam" id="3.40.50.410:FF:000003">
    <property type="entry name" value="Collagen type VI alpha 3 chain"/>
    <property type="match status" value="1"/>
</dbReference>
<feature type="domain" description="VWFA" evidence="12">
    <location>
        <begin position="1150"/>
        <end position="1323"/>
    </location>
</feature>
<evidence type="ECO:0000313" key="15">
    <source>
        <dbReference type="Proteomes" id="UP001059041"/>
    </source>
</evidence>
<evidence type="ECO:0000256" key="8">
    <source>
        <dbReference type="ARBA" id="ARBA00023157"/>
    </source>
</evidence>
<evidence type="ECO:0000256" key="7">
    <source>
        <dbReference type="ARBA" id="ARBA00023119"/>
    </source>
</evidence>
<feature type="domain" description="VWFA" evidence="12">
    <location>
        <begin position="34"/>
        <end position="208"/>
    </location>
</feature>
<keyword evidence="5" id="KW-0677">Repeat</keyword>
<evidence type="ECO:0000256" key="11">
    <source>
        <dbReference type="SAM" id="SignalP"/>
    </source>
</evidence>
<dbReference type="PROSITE" id="PS50234">
    <property type="entry name" value="VWFA"/>
    <property type="match status" value="10"/>
</dbReference>
<dbReference type="InterPro" id="IPR002035">
    <property type="entry name" value="VWF_A"/>
</dbReference>
<feature type="domain" description="VWFA" evidence="12">
    <location>
        <begin position="422"/>
        <end position="596"/>
    </location>
</feature>
<dbReference type="Pfam" id="PF01391">
    <property type="entry name" value="Collagen"/>
    <property type="match status" value="4"/>
</dbReference>
<organism evidence="14 15">
    <name type="scientific">Triplophysa rosa</name>
    <name type="common">Cave loach</name>
    <dbReference type="NCBI Taxonomy" id="992332"/>
    <lineage>
        <taxon>Eukaryota</taxon>
        <taxon>Metazoa</taxon>
        <taxon>Chordata</taxon>
        <taxon>Craniata</taxon>
        <taxon>Vertebrata</taxon>
        <taxon>Euteleostomi</taxon>
        <taxon>Actinopterygii</taxon>
        <taxon>Neopterygii</taxon>
        <taxon>Teleostei</taxon>
        <taxon>Ostariophysi</taxon>
        <taxon>Cypriniformes</taxon>
        <taxon>Nemacheilidae</taxon>
        <taxon>Triplophysa</taxon>
    </lineage>
</organism>
<feature type="compositionally biased region" description="Low complexity" evidence="10">
    <location>
        <begin position="2002"/>
        <end position="2012"/>
    </location>
</feature>
<dbReference type="FunFam" id="3.40.50.410:FF:000001">
    <property type="entry name" value="Collagen, type XII, alpha 1"/>
    <property type="match status" value="1"/>
</dbReference>
<dbReference type="GO" id="GO:0007155">
    <property type="term" value="P:cell adhesion"/>
    <property type="evidence" value="ECO:0007669"/>
    <property type="project" value="UniProtKB-KW"/>
</dbReference>
<feature type="compositionally biased region" description="Basic and acidic residues" evidence="10">
    <location>
        <begin position="2051"/>
        <end position="2062"/>
    </location>
</feature>
<keyword evidence="3" id="KW-0272">Extracellular matrix</keyword>
<feature type="domain" description="VWFA" evidence="12">
    <location>
        <begin position="820"/>
        <end position="958"/>
    </location>
</feature>
<dbReference type="Pfam" id="PF00092">
    <property type="entry name" value="VWA"/>
    <property type="match status" value="10"/>
</dbReference>
<dbReference type="PROSITE" id="PS50279">
    <property type="entry name" value="BPTI_KUNITZ_2"/>
    <property type="match status" value="1"/>
</dbReference>
<dbReference type="PROSITE" id="PS00280">
    <property type="entry name" value="BPTI_KUNITZ_1"/>
    <property type="match status" value="1"/>
</dbReference>
<comment type="caution">
    <text evidence="14">The sequence shown here is derived from an EMBL/GenBank/DDBJ whole genome shotgun (WGS) entry which is preliminary data.</text>
</comment>
<evidence type="ECO:0000259" key="13">
    <source>
        <dbReference type="PROSITE" id="PS50279"/>
    </source>
</evidence>
<dbReference type="GO" id="GO:0004867">
    <property type="term" value="F:serine-type endopeptidase inhibitor activity"/>
    <property type="evidence" value="ECO:0007669"/>
    <property type="project" value="InterPro"/>
</dbReference>
<dbReference type="InterPro" id="IPR036465">
    <property type="entry name" value="vWFA_dom_sf"/>
</dbReference>
<name>A0A9W7WNN8_TRIRA</name>
<dbReference type="SUPFAM" id="SSF57362">
    <property type="entry name" value="BPTI-like"/>
    <property type="match status" value="1"/>
</dbReference>
<feature type="signal peptide" evidence="11">
    <location>
        <begin position="1"/>
        <end position="22"/>
    </location>
</feature>
<keyword evidence="9" id="KW-0325">Glycoprotein</keyword>
<evidence type="ECO:0000256" key="1">
    <source>
        <dbReference type="ARBA" id="ARBA00004498"/>
    </source>
</evidence>
<feature type="chain" id="PRO_5040916632" evidence="11">
    <location>
        <begin position="23"/>
        <end position="2680"/>
    </location>
</feature>
<evidence type="ECO:0000256" key="3">
    <source>
        <dbReference type="ARBA" id="ARBA00022530"/>
    </source>
</evidence>
<dbReference type="CDD" id="cd01450">
    <property type="entry name" value="vWFA_subfamily_ECM"/>
    <property type="match status" value="4"/>
</dbReference>
<dbReference type="CDD" id="cd22630">
    <property type="entry name" value="Kunitz_collagen_alpha6_VI"/>
    <property type="match status" value="1"/>
</dbReference>
<keyword evidence="8" id="KW-1015">Disulfide bond</keyword>
<dbReference type="GO" id="GO:0005581">
    <property type="term" value="C:collagen trimer"/>
    <property type="evidence" value="ECO:0007669"/>
    <property type="project" value="UniProtKB-KW"/>
</dbReference>
<reference evidence="14" key="1">
    <citation type="submission" date="2021-02" db="EMBL/GenBank/DDBJ databases">
        <title>Comparative genomics reveals that relaxation of natural selection precedes convergent phenotypic evolution of cavefish.</title>
        <authorList>
            <person name="Peng Z."/>
        </authorList>
    </citation>
    <scope>NUCLEOTIDE SEQUENCE</scope>
    <source>
        <tissue evidence="14">Muscle</tissue>
    </source>
</reference>
<feature type="compositionally biased region" description="Low complexity" evidence="10">
    <location>
        <begin position="1941"/>
        <end position="1955"/>
    </location>
</feature>
<keyword evidence="4 11" id="KW-0732">Signal</keyword>
<evidence type="ECO:0000256" key="9">
    <source>
        <dbReference type="ARBA" id="ARBA00023180"/>
    </source>
</evidence>
<dbReference type="Gene3D" id="3.40.50.410">
    <property type="entry name" value="von Willebrand factor, type A domain"/>
    <property type="match status" value="10"/>
</dbReference>
<dbReference type="SMART" id="SM00327">
    <property type="entry name" value="VWA"/>
    <property type="match status" value="10"/>
</dbReference>
<dbReference type="InterPro" id="IPR008160">
    <property type="entry name" value="Collagen"/>
</dbReference>
<evidence type="ECO:0000256" key="2">
    <source>
        <dbReference type="ARBA" id="ARBA00022525"/>
    </source>
</evidence>
<feature type="compositionally biased region" description="Acidic residues" evidence="10">
    <location>
        <begin position="1801"/>
        <end position="1813"/>
    </location>
</feature>
<feature type="domain" description="VWFA" evidence="12">
    <location>
        <begin position="2100"/>
        <end position="2276"/>
    </location>
</feature>
<evidence type="ECO:0000313" key="14">
    <source>
        <dbReference type="EMBL" id="KAI7805487.1"/>
    </source>
</evidence>
<evidence type="ECO:0000256" key="10">
    <source>
        <dbReference type="SAM" id="MobiDB-lite"/>
    </source>
</evidence>
<dbReference type="Pfam" id="PF00014">
    <property type="entry name" value="Kunitz_BPTI"/>
    <property type="match status" value="1"/>
</dbReference>
<dbReference type="Proteomes" id="UP001059041">
    <property type="component" value="Linkage Group LG9"/>
</dbReference>
<accession>A0A9W7WNN8</accession>
<feature type="domain" description="VWFA" evidence="12">
    <location>
        <begin position="965"/>
        <end position="1134"/>
    </location>
</feature>
<dbReference type="InterPro" id="IPR036880">
    <property type="entry name" value="Kunitz_BPTI_sf"/>
</dbReference>
<evidence type="ECO:0000259" key="12">
    <source>
        <dbReference type="PROSITE" id="PS50234"/>
    </source>
</evidence>
<dbReference type="SUPFAM" id="SSF53300">
    <property type="entry name" value="vWA-like"/>
    <property type="match status" value="11"/>
</dbReference>
<keyword evidence="6" id="KW-0130">Cell adhesion</keyword>
<dbReference type="EMBL" id="JAFHDT010000009">
    <property type="protein sequence ID" value="KAI7805487.1"/>
    <property type="molecule type" value="Genomic_DNA"/>
</dbReference>
<dbReference type="InterPro" id="IPR050525">
    <property type="entry name" value="ECM_Assembly_Org"/>
</dbReference>
<keyword evidence="2" id="KW-0964">Secreted</keyword>
<evidence type="ECO:0000256" key="6">
    <source>
        <dbReference type="ARBA" id="ARBA00022889"/>
    </source>
</evidence>
<evidence type="ECO:0000256" key="4">
    <source>
        <dbReference type="ARBA" id="ARBA00022729"/>
    </source>
</evidence>
<feature type="domain" description="VWFA" evidence="12">
    <location>
        <begin position="232"/>
        <end position="405"/>
    </location>
</feature>
<dbReference type="FunFam" id="3.40.50.410:FF:000004">
    <property type="entry name" value="collagen alpha-6(VI) chain"/>
    <property type="match status" value="3"/>
</dbReference>
<feature type="compositionally biased region" description="Low complexity" evidence="10">
    <location>
        <begin position="1891"/>
        <end position="1905"/>
    </location>
</feature>
<dbReference type="Gene3D" id="4.10.410.10">
    <property type="entry name" value="Pancreatic trypsin inhibitor Kunitz domain"/>
    <property type="match status" value="1"/>
</dbReference>
<feature type="compositionally biased region" description="Low complexity" evidence="10">
    <location>
        <begin position="1916"/>
        <end position="1926"/>
    </location>
</feature>
<evidence type="ECO:0000256" key="5">
    <source>
        <dbReference type="ARBA" id="ARBA00022737"/>
    </source>
</evidence>
<feature type="domain" description="VWFA" evidence="12">
    <location>
        <begin position="2302"/>
        <end position="2496"/>
    </location>
</feature>
<dbReference type="PANTHER" id="PTHR24020">
    <property type="entry name" value="COLLAGEN ALPHA"/>
    <property type="match status" value="1"/>
</dbReference>
<gene>
    <name evidence="14" type="ORF">IRJ41_009249</name>
</gene>
<feature type="domain" description="BPTI/Kunitz inhibitor" evidence="13">
    <location>
        <begin position="2582"/>
        <end position="2629"/>
    </location>
</feature>
<feature type="domain" description="VWFA" evidence="12">
    <location>
        <begin position="615"/>
        <end position="789"/>
    </location>
</feature>
<comment type="subcellular location">
    <subcellularLocation>
        <location evidence="1">Secreted</location>
        <location evidence="1">Extracellular space</location>
        <location evidence="1">Extracellular matrix</location>
    </subcellularLocation>
</comment>
<protein>
    <submittedName>
        <fullName evidence="14">Collagen alpha-6VI chain-like</fullName>
    </submittedName>
</protein>
<dbReference type="CDD" id="cd01472">
    <property type="entry name" value="vWA_collagen"/>
    <property type="match status" value="2"/>
</dbReference>
<feature type="domain" description="VWFA" evidence="12">
    <location>
        <begin position="1341"/>
        <end position="1519"/>
    </location>
</feature>
<dbReference type="PRINTS" id="PR00453">
    <property type="entry name" value="VWFADOMAIN"/>
</dbReference>
<dbReference type="FunFam" id="4.10.410.10:FF:000020">
    <property type="entry name" value="Collagen, type VI, alpha 3"/>
    <property type="match status" value="1"/>
</dbReference>
<feature type="compositionally biased region" description="Gly residues" evidence="10">
    <location>
        <begin position="1784"/>
        <end position="1793"/>
    </location>
</feature>
<keyword evidence="7 14" id="KW-0176">Collagen</keyword>